<evidence type="ECO:0000256" key="1">
    <source>
        <dbReference type="SAM" id="Coils"/>
    </source>
</evidence>
<gene>
    <name evidence="2" type="ORF">C1645_814545</name>
</gene>
<keyword evidence="1" id="KW-0175">Coiled coil</keyword>
<dbReference type="AlphaFoldDB" id="A0A397TKN4"/>
<organism evidence="2 3">
    <name type="scientific">Glomus cerebriforme</name>
    <dbReference type="NCBI Taxonomy" id="658196"/>
    <lineage>
        <taxon>Eukaryota</taxon>
        <taxon>Fungi</taxon>
        <taxon>Fungi incertae sedis</taxon>
        <taxon>Mucoromycota</taxon>
        <taxon>Glomeromycotina</taxon>
        <taxon>Glomeromycetes</taxon>
        <taxon>Glomerales</taxon>
        <taxon>Glomeraceae</taxon>
        <taxon>Glomus</taxon>
    </lineage>
</organism>
<proteinExistence type="predicted"/>
<dbReference type="Proteomes" id="UP000265703">
    <property type="component" value="Unassembled WGS sequence"/>
</dbReference>
<keyword evidence="3" id="KW-1185">Reference proteome</keyword>
<dbReference type="InterPro" id="IPR009057">
    <property type="entry name" value="Homeodomain-like_sf"/>
</dbReference>
<accession>A0A397TKN4</accession>
<evidence type="ECO:0000313" key="2">
    <source>
        <dbReference type="EMBL" id="RIA97037.1"/>
    </source>
</evidence>
<sequence length="244" mass="29389">MNNKRKNFNNKILTNKRVMLNFGQKKRYKEKWLKVNDTGANRQKNRLSKFSQLEEDLAIWITHALAANRTITSEIILLKADDFAKLLNIENFYELDTQSGPSKEELEEKKKKLQELISNYDIKNVFDCDEMDDEKQDFEAEEQEFQELLNEYYNLQNWEKEINTKEFITIDKDINIREEELTDEDIVNIRIRRRMTKRNYATKNVYIRTFINNPPDNFIAEVKHIATLKNLKSKISYFYKEHKK</sequence>
<dbReference type="SUPFAM" id="SSF46689">
    <property type="entry name" value="Homeodomain-like"/>
    <property type="match status" value="1"/>
</dbReference>
<dbReference type="STRING" id="658196.A0A397TKN4"/>
<dbReference type="EMBL" id="QKYT01000035">
    <property type="protein sequence ID" value="RIA97037.1"/>
    <property type="molecule type" value="Genomic_DNA"/>
</dbReference>
<dbReference type="Gene3D" id="1.10.10.60">
    <property type="entry name" value="Homeodomain-like"/>
    <property type="match status" value="1"/>
</dbReference>
<name>A0A397TKN4_9GLOM</name>
<evidence type="ECO:0000313" key="3">
    <source>
        <dbReference type="Proteomes" id="UP000265703"/>
    </source>
</evidence>
<dbReference type="OrthoDB" id="2433378at2759"/>
<comment type="caution">
    <text evidence="2">The sequence shown here is derived from an EMBL/GenBank/DDBJ whole genome shotgun (WGS) entry which is preliminary data.</text>
</comment>
<evidence type="ECO:0008006" key="4">
    <source>
        <dbReference type="Google" id="ProtNLM"/>
    </source>
</evidence>
<protein>
    <recommendedName>
        <fullName evidence="4">HTH CENPB-type domain-containing protein</fullName>
    </recommendedName>
</protein>
<feature type="coiled-coil region" evidence="1">
    <location>
        <begin position="103"/>
        <end position="151"/>
    </location>
</feature>
<reference evidence="2 3" key="1">
    <citation type="submission" date="2018-06" db="EMBL/GenBank/DDBJ databases">
        <title>Comparative genomics reveals the genomic features of Rhizophagus irregularis, R. cerebriforme, R. diaphanum and Gigaspora rosea, and their symbiotic lifestyle signature.</title>
        <authorList>
            <person name="Morin E."/>
            <person name="San Clemente H."/>
            <person name="Chen E.C.H."/>
            <person name="De La Providencia I."/>
            <person name="Hainaut M."/>
            <person name="Kuo A."/>
            <person name="Kohler A."/>
            <person name="Murat C."/>
            <person name="Tang N."/>
            <person name="Roy S."/>
            <person name="Loubradou J."/>
            <person name="Henrissat B."/>
            <person name="Grigoriev I.V."/>
            <person name="Corradi N."/>
            <person name="Roux C."/>
            <person name="Martin F.M."/>
        </authorList>
    </citation>
    <scope>NUCLEOTIDE SEQUENCE [LARGE SCALE GENOMIC DNA]</scope>
    <source>
        <strain evidence="2 3">DAOM 227022</strain>
    </source>
</reference>